<dbReference type="EMBL" id="CP045119">
    <property type="protein sequence ID" value="QIN84491.1"/>
    <property type="molecule type" value="Genomic_DNA"/>
</dbReference>
<evidence type="ECO:0000256" key="1">
    <source>
        <dbReference type="SAM" id="Phobius"/>
    </source>
</evidence>
<dbReference type="KEGG" id="rub:GBA63_18970"/>
<keyword evidence="1" id="KW-0812">Transmembrane</keyword>
<protein>
    <submittedName>
        <fullName evidence="2">Uncharacterized protein</fullName>
    </submittedName>
</protein>
<evidence type="ECO:0000313" key="3">
    <source>
        <dbReference type="Proteomes" id="UP000501452"/>
    </source>
</evidence>
<gene>
    <name evidence="2" type="ORF">GBA63_18970</name>
</gene>
<organism evidence="2 3">
    <name type="scientific">Rubrobacter tropicus</name>
    <dbReference type="NCBI Taxonomy" id="2653851"/>
    <lineage>
        <taxon>Bacteria</taxon>
        <taxon>Bacillati</taxon>
        <taxon>Actinomycetota</taxon>
        <taxon>Rubrobacteria</taxon>
        <taxon>Rubrobacterales</taxon>
        <taxon>Rubrobacteraceae</taxon>
        <taxon>Rubrobacter</taxon>
    </lineage>
</organism>
<feature type="transmembrane region" description="Helical" evidence="1">
    <location>
        <begin position="78"/>
        <end position="103"/>
    </location>
</feature>
<proteinExistence type="predicted"/>
<keyword evidence="1" id="KW-1133">Transmembrane helix</keyword>
<feature type="transmembrane region" description="Helical" evidence="1">
    <location>
        <begin position="12"/>
        <end position="37"/>
    </location>
</feature>
<reference evidence="2 3" key="1">
    <citation type="submission" date="2019-10" db="EMBL/GenBank/DDBJ databases">
        <title>Rubrobacter sp nov SCSIO 52090 isolated from a deep-sea sediment in the South China Sea.</title>
        <authorList>
            <person name="Chen R.W."/>
        </authorList>
    </citation>
    <scope>NUCLEOTIDE SEQUENCE [LARGE SCALE GENOMIC DNA]</scope>
    <source>
        <strain evidence="2 3">SCSIO 52909</strain>
    </source>
</reference>
<dbReference type="Proteomes" id="UP000501452">
    <property type="component" value="Chromosome"/>
</dbReference>
<accession>A0A6G8QDM0</accession>
<evidence type="ECO:0000313" key="2">
    <source>
        <dbReference type="EMBL" id="QIN84491.1"/>
    </source>
</evidence>
<keyword evidence="1" id="KW-0472">Membrane</keyword>
<sequence>MGTRFTRRTRTNLWVPSGGACAAFLLAIALLLCHGIFGAEHLTPPYHAGATDHVERSPLLTVEDELGGWPPLDGGDDAAYYATLLAALLLLAAVLGPGLPVVLCGVRGHRMSFCHPPRVPPPRGPTAPLLQVFRL</sequence>
<keyword evidence="3" id="KW-1185">Reference proteome</keyword>
<dbReference type="RefSeq" id="WP_166178731.1">
    <property type="nucleotide sequence ID" value="NZ_CP045119.1"/>
</dbReference>
<dbReference type="PROSITE" id="PS51257">
    <property type="entry name" value="PROKAR_LIPOPROTEIN"/>
    <property type="match status" value="1"/>
</dbReference>
<name>A0A6G8QDM0_9ACTN</name>
<dbReference type="AlphaFoldDB" id="A0A6G8QDM0"/>